<evidence type="ECO:0000313" key="4">
    <source>
        <dbReference type="EMBL" id="GBE81029.1"/>
    </source>
</evidence>
<dbReference type="Gene3D" id="1.10.8.10">
    <property type="entry name" value="DNA helicase RuvA subunit, C-terminal domain"/>
    <property type="match status" value="1"/>
</dbReference>
<dbReference type="Gene3D" id="3.40.50.150">
    <property type="entry name" value="Vaccinia Virus protein VP39"/>
    <property type="match status" value="1"/>
</dbReference>
<dbReference type="EMBL" id="BFAD01000003">
    <property type="protein sequence ID" value="GBE81029.1"/>
    <property type="molecule type" value="Genomic_DNA"/>
</dbReference>
<dbReference type="AlphaFoldDB" id="A0A401GFT6"/>
<dbReference type="FunCoup" id="A0A401GFT6">
    <property type="interactions" value="6"/>
</dbReference>
<dbReference type="PANTHER" id="PTHR18895:SF74">
    <property type="entry name" value="MTRF1L RELEASE FACTOR GLUTAMINE METHYLTRANSFERASE"/>
    <property type="match status" value="1"/>
</dbReference>
<dbReference type="STRING" id="139825.A0A401GFT6"/>
<dbReference type="GO" id="GO:0008276">
    <property type="term" value="F:protein methyltransferase activity"/>
    <property type="evidence" value="ECO:0007669"/>
    <property type="project" value="InterPro"/>
</dbReference>
<evidence type="ECO:0000313" key="5">
    <source>
        <dbReference type="Proteomes" id="UP000287166"/>
    </source>
</evidence>
<accession>A0A401GFT6</accession>
<dbReference type="SUPFAM" id="SSF53335">
    <property type="entry name" value="S-adenosyl-L-methionine-dependent methyltransferases"/>
    <property type="match status" value="1"/>
</dbReference>
<evidence type="ECO:0000256" key="2">
    <source>
        <dbReference type="ARBA" id="ARBA00022679"/>
    </source>
</evidence>
<sequence>MSATTVRAQLLAAFHRSIGIESANLELKWMREALDHPGTTASGVTLEDMLSRRVCGEPLQYVLGTQPFGPLTLLTRPPVLIPRPETEDWAIRLASLRAPTRRKPLSVLDLCTGSGCIPLLICHLWPPGSVHACGIDISEDAIKLARDNATQCDISVPEDGPVPPTDYRLWQRNTFTSLLDDIRDPAFVLSTRLHPPFDIITSNPPYISKKDYDALPSSVRDFEDSRALLGDPDVHSQEQRGLSFYHSIAGLLSDPRTLRTDGLVALEVGEGQAGEVARILEVKARMRSIDVWKDPWGKERVVVATR</sequence>
<dbReference type="NCBIfam" id="TIGR00536">
    <property type="entry name" value="hemK_fam"/>
    <property type="match status" value="1"/>
</dbReference>
<keyword evidence="2 4" id="KW-0808">Transferase</keyword>
<keyword evidence="5" id="KW-1185">Reference proteome</keyword>
<protein>
    <submittedName>
        <fullName evidence="4">S-adenosyl-L-methionine-dependent methyltransferase</fullName>
    </submittedName>
</protein>
<dbReference type="OrthoDB" id="269872at2759"/>
<reference evidence="4 5" key="1">
    <citation type="journal article" date="2018" name="Sci. Rep.">
        <title>Genome sequence of the cauliflower mushroom Sparassis crispa (Hanabiratake) and its association with beneficial usage.</title>
        <authorList>
            <person name="Kiyama R."/>
            <person name="Furutani Y."/>
            <person name="Kawaguchi K."/>
            <person name="Nakanishi T."/>
        </authorList>
    </citation>
    <scope>NUCLEOTIDE SEQUENCE [LARGE SCALE GENOMIC DNA]</scope>
</reference>
<gene>
    <name evidence="4" type="ORF">SCP_0307520</name>
</gene>
<name>A0A401GFT6_9APHY</name>
<dbReference type="CDD" id="cd02440">
    <property type="entry name" value="AdoMet_MTases"/>
    <property type="match status" value="1"/>
</dbReference>
<comment type="caution">
    <text evidence="4">The sequence shown here is derived from an EMBL/GenBank/DDBJ whole genome shotgun (WGS) entry which is preliminary data.</text>
</comment>
<evidence type="ECO:0000256" key="3">
    <source>
        <dbReference type="ARBA" id="ARBA00022691"/>
    </source>
</evidence>
<dbReference type="InterPro" id="IPR004556">
    <property type="entry name" value="HemK-like"/>
</dbReference>
<dbReference type="InterPro" id="IPR050320">
    <property type="entry name" value="N5-glutamine_MTase"/>
</dbReference>
<dbReference type="RefSeq" id="XP_027611942.1">
    <property type="nucleotide sequence ID" value="XM_027756141.1"/>
</dbReference>
<dbReference type="GeneID" id="38777946"/>
<proteinExistence type="predicted"/>
<dbReference type="GO" id="GO:0032259">
    <property type="term" value="P:methylation"/>
    <property type="evidence" value="ECO:0007669"/>
    <property type="project" value="UniProtKB-KW"/>
</dbReference>
<dbReference type="InParanoid" id="A0A401GFT6"/>
<dbReference type="Proteomes" id="UP000287166">
    <property type="component" value="Unassembled WGS sequence"/>
</dbReference>
<dbReference type="PANTHER" id="PTHR18895">
    <property type="entry name" value="HEMK METHYLTRANSFERASE"/>
    <property type="match status" value="1"/>
</dbReference>
<evidence type="ECO:0000256" key="1">
    <source>
        <dbReference type="ARBA" id="ARBA00022603"/>
    </source>
</evidence>
<organism evidence="4 5">
    <name type="scientific">Sparassis crispa</name>
    <dbReference type="NCBI Taxonomy" id="139825"/>
    <lineage>
        <taxon>Eukaryota</taxon>
        <taxon>Fungi</taxon>
        <taxon>Dikarya</taxon>
        <taxon>Basidiomycota</taxon>
        <taxon>Agaricomycotina</taxon>
        <taxon>Agaricomycetes</taxon>
        <taxon>Polyporales</taxon>
        <taxon>Sparassidaceae</taxon>
        <taxon>Sparassis</taxon>
    </lineage>
</organism>
<keyword evidence="3" id="KW-0949">S-adenosyl-L-methionine</keyword>
<keyword evidence="1 4" id="KW-0489">Methyltransferase</keyword>
<dbReference type="InterPro" id="IPR029063">
    <property type="entry name" value="SAM-dependent_MTases_sf"/>
</dbReference>
<dbReference type="GO" id="GO:0005739">
    <property type="term" value="C:mitochondrion"/>
    <property type="evidence" value="ECO:0007669"/>
    <property type="project" value="TreeGrafter"/>
</dbReference>